<dbReference type="RefSeq" id="WP_110896396.1">
    <property type="nucleotide sequence ID" value="NZ_CP054614.1"/>
</dbReference>
<keyword evidence="6" id="KW-1185">Reference proteome</keyword>
<dbReference type="GO" id="GO:0003746">
    <property type="term" value="F:translation elongation factor activity"/>
    <property type="evidence" value="ECO:0007669"/>
    <property type="project" value="UniProtKB-KW"/>
</dbReference>
<keyword evidence="3" id="KW-0648">Protein biosynthesis</keyword>
<evidence type="ECO:0000313" key="5">
    <source>
        <dbReference type="Proteomes" id="UP000247790"/>
    </source>
</evidence>
<reference evidence="3 5" key="1">
    <citation type="submission" date="2018-06" db="EMBL/GenBank/DDBJ databases">
        <title>Genomic Encyclopedia of Type Strains, Phase III (KMG-III): the genomes of soil and plant-associated and newly described type strains.</title>
        <authorList>
            <person name="Whitman W."/>
        </authorList>
    </citation>
    <scope>NUCLEOTIDE SEQUENCE [LARGE SCALE GENOMIC DNA]</scope>
    <source>
        <strain evidence="3 5">CECT 7022</strain>
    </source>
</reference>
<dbReference type="EMBL" id="QJSW01000005">
    <property type="protein sequence ID" value="PYE49701.1"/>
    <property type="molecule type" value="Genomic_DNA"/>
</dbReference>
<dbReference type="GO" id="GO:0003677">
    <property type="term" value="F:DNA binding"/>
    <property type="evidence" value="ECO:0007669"/>
    <property type="project" value="InterPro"/>
</dbReference>
<feature type="region of interest" description="Disordered" evidence="1">
    <location>
        <begin position="143"/>
        <end position="175"/>
    </location>
</feature>
<dbReference type="SUPFAM" id="SSF54534">
    <property type="entry name" value="FKBP-like"/>
    <property type="match status" value="1"/>
</dbReference>
<evidence type="ECO:0000313" key="4">
    <source>
        <dbReference type="EMBL" id="QKS56595.1"/>
    </source>
</evidence>
<dbReference type="Gene3D" id="3.10.50.30">
    <property type="entry name" value="Transcription elongation factor, GreA/GreB, C-terminal domain"/>
    <property type="match status" value="1"/>
</dbReference>
<dbReference type="EMBL" id="CP054614">
    <property type="protein sequence ID" value="QKS56595.1"/>
    <property type="molecule type" value="Genomic_DNA"/>
</dbReference>
<gene>
    <name evidence="3" type="ORF">DFQ00_105205</name>
    <name evidence="4" type="ORF">HUB98_09775</name>
</gene>
<protein>
    <submittedName>
        <fullName evidence="4">GreA/GreB family elongation factor</fullName>
    </submittedName>
    <submittedName>
        <fullName evidence="3">Transcription elongation factor GreA</fullName>
    </submittedName>
</protein>
<keyword evidence="3" id="KW-0251">Elongation factor</keyword>
<reference evidence="4 6" key="2">
    <citation type="submission" date="2020-06" db="EMBL/GenBank/DDBJ databases">
        <title>Complete genome of Paenibacillus barcinonensis KACC11450.</title>
        <authorList>
            <person name="Kim M."/>
            <person name="Park Y.-J."/>
            <person name="Shin J.-H."/>
        </authorList>
    </citation>
    <scope>NUCLEOTIDE SEQUENCE [LARGE SCALE GENOMIC DNA]</scope>
    <source>
        <strain evidence="4 6">KACC11450</strain>
    </source>
</reference>
<dbReference type="OrthoDB" id="2898253at2"/>
<evidence type="ECO:0000256" key="1">
    <source>
        <dbReference type="SAM" id="MobiDB-lite"/>
    </source>
</evidence>
<dbReference type="InterPro" id="IPR001437">
    <property type="entry name" value="Tscrpt_elong_fac_GreA/B_C"/>
</dbReference>
<dbReference type="Pfam" id="PF01272">
    <property type="entry name" value="GreA_GreB"/>
    <property type="match status" value="1"/>
</dbReference>
<dbReference type="Proteomes" id="UP000509327">
    <property type="component" value="Chromosome"/>
</dbReference>
<evidence type="ECO:0000313" key="6">
    <source>
        <dbReference type="Proteomes" id="UP000509327"/>
    </source>
</evidence>
<dbReference type="AlphaFoldDB" id="A0A2V4VA54"/>
<feature type="domain" description="Transcription elongation factor GreA/GreB C-terminal" evidence="2">
    <location>
        <begin position="67"/>
        <end position="138"/>
    </location>
</feature>
<accession>A0A2V4VA54</accession>
<sequence>MNRRNPLDNRREKLVSQLLTLGEEKRTFLDAYFDVHNPERVQLDKQLMAYTERVEQLLAGPDERLGSVVLIGSRIELEYVDFHTSDTLMIVMPEEADPDEGHISFLSPVGRQLLLGEKGEIRSIYTPSGSMRIRVANIGWASEQNSEQVQHPEQLDEPDANSLHGSSRGGADHAF</sequence>
<evidence type="ECO:0000313" key="3">
    <source>
        <dbReference type="EMBL" id="PYE49701.1"/>
    </source>
</evidence>
<organism evidence="3 5">
    <name type="scientific">Paenibacillus barcinonensis</name>
    <dbReference type="NCBI Taxonomy" id="198119"/>
    <lineage>
        <taxon>Bacteria</taxon>
        <taxon>Bacillati</taxon>
        <taxon>Bacillota</taxon>
        <taxon>Bacilli</taxon>
        <taxon>Bacillales</taxon>
        <taxon>Paenibacillaceae</taxon>
        <taxon>Paenibacillus</taxon>
    </lineage>
</organism>
<dbReference type="InterPro" id="IPR036953">
    <property type="entry name" value="GreA/GreB_C_sf"/>
</dbReference>
<proteinExistence type="predicted"/>
<dbReference type="GO" id="GO:0032784">
    <property type="term" value="P:regulation of DNA-templated transcription elongation"/>
    <property type="evidence" value="ECO:0007669"/>
    <property type="project" value="InterPro"/>
</dbReference>
<dbReference type="Proteomes" id="UP000247790">
    <property type="component" value="Unassembled WGS sequence"/>
</dbReference>
<evidence type="ECO:0000259" key="2">
    <source>
        <dbReference type="Pfam" id="PF01272"/>
    </source>
</evidence>
<name>A0A2V4VA54_PAEBA</name>